<evidence type="ECO:0000256" key="4">
    <source>
        <dbReference type="HAMAP-Rule" id="MF_01909"/>
    </source>
</evidence>
<dbReference type="PIRSF" id="PIRSF006373">
    <property type="entry name" value="TF_E_archaea"/>
    <property type="match status" value="1"/>
</dbReference>
<comment type="subunit">
    <text evidence="4">Monomer. Interaction with RNA polymerase subunits RpoF and RpoE is necessary for Tfe stimulatory transcription activity. Able to interact with Tbp and RNA polymerase in the absence of DNA promoter. Interacts both with the preinitiation and elongation complexes.</text>
</comment>
<sequence>MLINPVVQEMLMDITNNEKGSISIIECILNGKTFDLEIAEETDIKLNTVRKVLYKLNDAGIATYKKSQDPETKWFIYSWKFEQDNVFDMITKKYEKLSEEIEKSIEYEEANMFFACKSNGHRYKFEKASEHNFSCPKCGESLEHYDNSSNIRELLKEKADVVFLAKSNGK</sequence>
<keyword evidence="2 4" id="KW-0238">DNA-binding</keyword>
<comment type="domain">
    <text evidence="4">The winged helix domain is involved in binding to DNA in the preinitiation complex.</text>
</comment>
<proteinExistence type="inferred from homology"/>
<dbReference type="Pfam" id="PF02002">
    <property type="entry name" value="TFIIE_alpha"/>
    <property type="match status" value="1"/>
</dbReference>
<protein>
    <recommendedName>
        <fullName evidence="4 5">Transcription factor E</fullName>
        <shortName evidence="4">TFE</shortName>
    </recommendedName>
    <alternativeName>
        <fullName evidence="4">TFIIE subunit alpha homolog</fullName>
    </alternativeName>
    <alternativeName>
        <fullName evidence="4">Transcription initiation factor TFIIE</fullName>
    </alternativeName>
</protein>
<reference evidence="8" key="1">
    <citation type="journal article" date="2022" name="Microbiol. Resour. Announc.">
        <title>Draft Genome Sequence of a Methanogenic Archaeon from West Spitsbergen Permafrost.</title>
        <authorList>
            <person name="Trubitsyn V."/>
            <person name="Rivkina E."/>
            <person name="Shcherbakova V."/>
        </authorList>
    </citation>
    <scope>NUCLEOTIDE SEQUENCE [LARGE SCALE GENOMIC DNA]</scope>
    <source>
        <strain evidence="8">VT</strain>
    </source>
</reference>
<evidence type="ECO:0000256" key="3">
    <source>
        <dbReference type="ARBA" id="ARBA00023163"/>
    </source>
</evidence>
<keyword evidence="1 4" id="KW-0805">Transcription regulation</keyword>
<dbReference type="EMBL" id="JAIOUQ010000014">
    <property type="protein sequence ID" value="MBZ2166776.1"/>
    <property type="molecule type" value="Genomic_DNA"/>
</dbReference>
<comment type="caution">
    <text evidence="7">The sequence shown here is derived from an EMBL/GenBank/DDBJ whole genome shotgun (WGS) entry which is preliminary data.</text>
</comment>
<dbReference type="InterPro" id="IPR036390">
    <property type="entry name" value="WH_DNA-bd_sf"/>
</dbReference>
<dbReference type="InterPro" id="IPR002853">
    <property type="entry name" value="TFIIE_asu"/>
</dbReference>
<dbReference type="GO" id="GO:0006355">
    <property type="term" value="P:regulation of DNA-templated transcription"/>
    <property type="evidence" value="ECO:0007669"/>
    <property type="project" value="UniProtKB-UniRule"/>
</dbReference>
<dbReference type="GO" id="GO:0006367">
    <property type="term" value="P:transcription initiation at RNA polymerase II promoter"/>
    <property type="evidence" value="ECO:0007669"/>
    <property type="project" value="InterPro"/>
</dbReference>
<comment type="similarity">
    <text evidence="4">Belongs to the TFE family.</text>
</comment>
<feature type="domain" description="HTH TFE/IIEalpha-type" evidence="6">
    <location>
        <begin position="1"/>
        <end position="87"/>
    </location>
</feature>
<dbReference type="SMART" id="SM00531">
    <property type="entry name" value="TFIIE"/>
    <property type="match status" value="1"/>
</dbReference>
<dbReference type="PROSITE" id="PS51344">
    <property type="entry name" value="HTH_TFE_IIE"/>
    <property type="match status" value="1"/>
</dbReference>
<dbReference type="NCBIfam" id="TIGR00373">
    <property type="entry name" value="transcription factor E"/>
    <property type="match status" value="1"/>
</dbReference>
<keyword evidence="3 4" id="KW-0804">Transcription</keyword>
<comment type="function">
    <text evidence="4">Transcription factor that plays a role in the activation of archaeal genes transcribed by RNA polymerase. Facilitates transcription initiation by enhancing TATA-box recognition by TATA-box-binding protein (Tbp), and transcription factor B (Tfb) and RNA polymerase recruitment. Not absolutely required for transcription in vitro, but particularly important in cases where Tbp or Tfb function is not optimal. It dynamically alters the nucleic acid-binding properties of RNA polymerases by stabilizing the initiation complex and destabilizing elongation complexes. Seems to translocate with the RNA polymerase following initiation and acts by binding to the non template strand of the transcription bubble in elongation complexes.</text>
</comment>
<dbReference type="RefSeq" id="WP_223792312.1">
    <property type="nucleotide sequence ID" value="NZ_JAIOUQ010000014.1"/>
</dbReference>
<organism evidence="7 8">
    <name type="scientific">Methanobacterium spitsbergense</name>
    <dbReference type="NCBI Taxonomy" id="2874285"/>
    <lineage>
        <taxon>Archaea</taxon>
        <taxon>Methanobacteriati</taxon>
        <taxon>Methanobacteriota</taxon>
        <taxon>Methanomada group</taxon>
        <taxon>Methanobacteria</taxon>
        <taxon>Methanobacteriales</taxon>
        <taxon>Methanobacteriaceae</taxon>
        <taxon>Methanobacterium</taxon>
    </lineage>
</organism>
<dbReference type="InterPro" id="IPR024550">
    <property type="entry name" value="TFIIEa/SarR/Rpc3_HTH_dom"/>
</dbReference>
<evidence type="ECO:0000256" key="2">
    <source>
        <dbReference type="ARBA" id="ARBA00023125"/>
    </source>
</evidence>
<dbReference type="SUPFAM" id="SSF46785">
    <property type="entry name" value="Winged helix' DNA-binding domain"/>
    <property type="match status" value="1"/>
</dbReference>
<evidence type="ECO:0000256" key="1">
    <source>
        <dbReference type="ARBA" id="ARBA00023015"/>
    </source>
</evidence>
<dbReference type="InterPro" id="IPR017919">
    <property type="entry name" value="TFIIE/TFIIEa_HTH"/>
</dbReference>
<accession>A0A8T5UXX7</accession>
<dbReference type="AlphaFoldDB" id="A0A8T5UXX7"/>
<evidence type="ECO:0000313" key="7">
    <source>
        <dbReference type="EMBL" id="MBZ2166776.1"/>
    </source>
</evidence>
<dbReference type="Proteomes" id="UP000825933">
    <property type="component" value="Unassembled WGS sequence"/>
</dbReference>
<gene>
    <name evidence="4 7" type="primary">tfe</name>
    <name evidence="7" type="ORF">K8N75_12085</name>
</gene>
<evidence type="ECO:0000256" key="5">
    <source>
        <dbReference type="NCBIfam" id="TIGR00373"/>
    </source>
</evidence>
<dbReference type="GO" id="GO:0003677">
    <property type="term" value="F:DNA binding"/>
    <property type="evidence" value="ECO:0007669"/>
    <property type="project" value="UniProtKB-KW"/>
</dbReference>
<evidence type="ECO:0000259" key="6">
    <source>
        <dbReference type="PROSITE" id="PS51344"/>
    </source>
</evidence>
<name>A0A8T5UXX7_9EURY</name>
<dbReference type="InterPro" id="IPR036388">
    <property type="entry name" value="WH-like_DNA-bd_sf"/>
</dbReference>
<keyword evidence="8" id="KW-1185">Reference proteome</keyword>
<dbReference type="HAMAP" id="MF_01909">
    <property type="entry name" value="TFE_arch"/>
    <property type="match status" value="1"/>
</dbReference>
<dbReference type="InterPro" id="IPR016481">
    <property type="entry name" value="TF_E_archaea"/>
</dbReference>
<dbReference type="Gene3D" id="1.10.10.10">
    <property type="entry name" value="Winged helix-like DNA-binding domain superfamily/Winged helix DNA-binding domain"/>
    <property type="match status" value="1"/>
</dbReference>
<evidence type="ECO:0000313" key="8">
    <source>
        <dbReference type="Proteomes" id="UP000825933"/>
    </source>
</evidence>